<accession>V8PDB4</accession>
<reference evidence="2 3" key="1">
    <citation type="journal article" date="2013" name="Proc. Natl. Acad. Sci. U.S.A.">
        <title>The king cobra genome reveals dynamic gene evolution and adaptation in the snake venom system.</title>
        <authorList>
            <person name="Vonk F.J."/>
            <person name="Casewell N.R."/>
            <person name="Henkel C.V."/>
            <person name="Heimberg A.M."/>
            <person name="Jansen H.J."/>
            <person name="McCleary R.J."/>
            <person name="Kerkkamp H.M."/>
            <person name="Vos R.A."/>
            <person name="Guerreiro I."/>
            <person name="Calvete J.J."/>
            <person name="Wuster W."/>
            <person name="Woods A.E."/>
            <person name="Logan J.M."/>
            <person name="Harrison R.A."/>
            <person name="Castoe T.A."/>
            <person name="de Koning A.P."/>
            <person name="Pollock D.D."/>
            <person name="Yandell M."/>
            <person name="Calderon D."/>
            <person name="Renjifo C."/>
            <person name="Currier R.B."/>
            <person name="Salgado D."/>
            <person name="Pla D."/>
            <person name="Sanz L."/>
            <person name="Hyder A.S."/>
            <person name="Ribeiro J.M."/>
            <person name="Arntzen J.W."/>
            <person name="van den Thillart G.E."/>
            <person name="Boetzer M."/>
            <person name="Pirovano W."/>
            <person name="Dirks R.P."/>
            <person name="Spaink H.P."/>
            <person name="Duboule D."/>
            <person name="McGlinn E."/>
            <person name="Kini R.M."/>
            <person name="Richardson M.K."/>
        </authorList>
    </citation>
    <scope>NUCLEOTIDE SEQUENCE</scope>
    <source>
        <tissue evidence="2">Blood</tissue>
    </source>
</reference>
<name>V8PDB4_OPHHA</name>
<comment type="caution">
    <text evidence="2">The sequence shown here is derived from an EMBL/GenBank/DDBJ whole genome shotgun (WGS) entry which is preliminary data.</text>
</comment>
<dbReference type="Proteomes" id="UP000018936">
    <property type="component" value="Unassembled WGS sequence"/>
</dbReference>
<feature type="non-terminal residue" evidence="2">
    <location>
        <position position="1"/>
    </location>
</feature>
<dbReference type="AlphaFoldDB" id="V8PDB4"/>
<organism evidence="2 3">
    <name type="scientific">Ophiophagus hannah</name>
    <name type="common">King cobra</name>
    <name type="synonym">Naja hannah</name>
    <dbReference type="NCBI Taxonomy" id="8665"/>
    <lineage>
        <taxon>Eukaryota</taxon>
        <taxon>Metazoa</taxon>
        <taxon>Chordata</taxon>
        <taxon>Craniata</taxon>
        <taxon>Vertebrata</taxon>
        <taxon>Euteleostomi</taxon>
        <taxon>Lepidosauria</taxon>
        <taxon>Squamata</taxon>
        <taxon>Bifurcata</taxon>
        <taxon>Unidentata</taxon>
        <taxon>Episquamata</taxon>
        <taxon>Toxicofera</taxon>
        <taxon>Serpentes</taxon>
        <taxon>Colubroidea</taxon>
        <taxon>Elapidae</taxon>
        <taxon>Elapinae</taxon>
        <taxon>Ophiophagus</taxon>
    </lineage>
</organism>
<keyword evidence="3" id="KW-1185">Reference proteome</keyword>
<evidence type="ECO:0000313" key="2">
    <source>
        <dbReference type="EMBL" id="ETE71973.1"/>
    </source>
</evidence>
<proteinExistence type="predicted"/>
<evidence type="ECO:0000256" key="1">
    <source>
        <dbReference type="SAM" id="MobiDB-lite"/>
    </source>
</evidence>
<protein>
    <submittedName>
        <fullName evidence="2">Uncharacterized protein</fullName>
    </submittedName>
</protein>
<gene>
    <name evidence="2" type="ORF">L345_02212</name>
</gene>
<feature type="region of interest" description="Disordered" evidence="1">
    <location>
        <begin position="148"/>
        <end position="178"/>
    </location>
</feature>
<dbReference type="EMBL" id="AZIM01000290">
    <property type="protein sequence ID" value="ETE71973.1"/>
    <property type="molecule type" value="Genomic_DNA"/>
</dbReference>
<evidence type="ECO:0000313" key="3">
    <source>
        <dbReference type="Proteomes" id="UP000018936"/>
    </source>
</evidence>
<sequence length="178" mass="19048">MRVVAHLLAKICRWGGVDRAKKSFVPQSPSSSKEAPPFQTYPGQLEHVCACIRASSHLKGEEAPVGLFLQRLSFRTSFFLSPFNPSLHLLLPRRSMGGNAVETAEGGNVSPRLQLQGATGPSFLSQPRQATAGIPSSFGNWLKRALDGTPALGDQHQGQLPAPILPAPPPRVLTPGAR</sequence>
<feature type="compositionally biased region" description="Pro residues" evidence="1">
    <location>
        <begin position="163"/>
        <end position="172"/>
    </location>
</feature>